<name>A0ABT8RE83_9BACT</name>
<evidence type="ECO:0000256" key="1">
    <source>
        <dbReference type="SAM" id="SignalP"/>
    </source>
</evidence>
<proteinExistence type="predicted"/>
<reference evidence="2" key="1">
    <citation type="submission" date="2023-07" db="EMBL/GenBank/DDBJ databases">
        <title>The genome sequence of Rhodocytophaga aerolata KACC 12507.</title>
        <authorList>
            <person name="Zhang X."/>
        </authorList>
    </citation>
    <scope>NUCLEOTIDE SEQUENCE</scope>
    <source>
        <strain evidence="2">KACC 12507</strain>
    </source>
</reference>
<evidence type="ECO:0008006" key="4">
    <source>
        <dbReference type="Google" id="ProtNLM"/>
    </source>
</evidence>
<evidence type="ECO:0000313" key="3">
    <source>
        <dbReference type="Proteomes" id="UP001168528"/>
    </source>
</evidence>
<accession>A0ABT8RE83</accession>
<dbReference type="EMBL" id="JAUKPO010000024">
    <property type="protein sequence ID" value="MDO1449996.1"/>
    <property type="molecule type" value="Genomic_DNA"/>
</dbReference>
<feature type="signal peptide" evidence="1">
    <location>
        <begin position="1"/>
        <end position="20"/>
    </location>
</feature>
<comment type="caution">
    <text evidence="2">The sequence shown here is derived from an EMBL/GenBank/DDBJ whole genome shotgun (WGS) entry which is preliminary data.</text>
</comment>
<protein>
    <recommendedName>
        <fullName evidence="4">DUF3124 domain-containing protein</fullName>
    </recommendedName>
</protein>
<sequence length="162" mass="17104">MTIKKIYLYLLAVCVACSLAACEKEEDPFVDRVASPVLVVIQNSSGYLAGGGLYSEPVVSAKLGAPVVLSAKIYELDKSGLLSHTVGIDSIPVANLSVALLTRTGTKIADLVSDSEGTVTITKTWDELGIAAPQKGTTLSLDWTGEYKGIGFARRSQLQAIE</sequence>
<feature type="chain" id="PRO_5047335298" description="DUF3124 domain-containing protein" evidence="1">
    <location>
        <begin position="21"/>
        <end position="162"/>
    </location>
</feature>
<dbReference type="PROSITE" id="PS51257">
    <property type="entry name" value="PROKAR_LIPOPROTEIN"/>
    <property type="match status" value="1"/>
</dbReference>
<evidence type="ECO:0000313" key="2">
    <source>
        <dbReference type="EMBL" id="MDO1449996.1"/>
    </source>
</evidence>
<organism evidence="2 3">
    <name type="scientific">Rhodocytophaga aerolata</name>
    <dbReference type="NCBI Taxonomy" id="455078"/>
    <lineage>
        <taxon>Bacteria</taxon>
        <taxon>Pseudomonadati</taxon>
        <taxon>Bacteroidota</taxon>
        <taxon>Cytophagia</taxon>
        <taxon>Cytophagales</taxon>
        <taxon>Rhodocytophagaceae</taxon>
        <taxon>Rhodocytophaga</taxon>
    </lineage>
</organism>
<keyword evidence="3" id="KW-1185">Reference proteome</keyword>
<keyword evidence="1" id="KW-0732">Signal</keyword>
<dbReference type="Proteomes" id="UP001168528">
    <property type="component" value="Unassembled WGS sequence"/>
</dbReference>
<gene>
    <name evidence="2" type="ORF">Q0590_27195</name>
</gene>
<dbReference type="RefSeq" id="WP_302040798.1">
    <property type="nucleotide sequence ID" value="NZ_JAUKPO010000024.1"/>
</dbReference>